<protein>
    <submittedName>
        <fullName evidence="1">Uncharacterized protein</fullName>
    </submittedName>
</protein>
<dbReference type="AlphaFoldDB" id="A0AAW1GV70"/>
<sequence>GGAPHSLAQEIKEIWQQEQVTIVPIILGVTAEIPLRLHESIKTLGLPPRIYKSLQKTVVLDSCHIMQKVLSNNAGNTGKTATPSEVARE</sequence>
<gene>
    <name evidence="1" type="ORF">QE152_g41271</name>
</gene>
<organism evidence="1 2">
    <name type="scientific">Popillia japonica</name>
    <name type="common">Japanese beetle</name>
    <dbReference type="NCBI Taxonomy" id="7064"/>
    <lineage>
        <taxon>Eukaryota</taxon>
        <taxon>Metazoa</taxon>
        <taxon>Ecdysozoa</taxon>
        <taxon>Arthropoda</taxon>
        <taxon>Hexapoda</taxon>
        <taxon>Insecta</taxon>
        <taxon>Pterygota</taxon>
        <taxon>Neoptera</taxon>
        <taxon>Endopterygota</taxon>
        <taxon>Coleoptera</taxon>
        <taxon>Polyphaga</taxon>
        <taxon>Scarabaeiformia</taxon>
        <taxon>Scarabaeidae</taxon>
        <taxon>Rutelinae</taxon>
        <taxon>Popillia</taxon>
    </lineage>
</organism>
<evidence type="ECO:0000313" key="2">
    <source>
        <dbReference type="Proteomes" id="UP001458880"/>
    </source>
</evidence>
<name>A0AAW1GV70_POPJA</name>
<keyword evidence="2" id="KW-1185">Reference proteome</keyword>
<proteinExistence type="predicted"/>
<dbReference type="EMBL" id="JASPKY010002605">
    <property type="protein sequence ID" value="KAK9667601.1"/>
    <property type="molecule type" value="Genomic_DNA"/>
</dbReference>
<accession>A0AAW1GV70</accession>
<dbReference type="Proteomes" id="UP001458880">
    <property type="component" value="Unassembled WGS sequence"/>
</dbReference>
<feature type="non-terminal residue" evidence="1">
    <location>
        <position position="1"/>
    </location>
</feature>
<evidence type="ECO:0000313" key="1">
    <source>
        <dbReference type="EMBL" id="KAK9667601.1"/>
    </source>
</evidence>
<reference evidence="1 2" key="1">
    <citation type="journal article" date="2024" name="BMC Genomics">
        <title>De novo assembly and annotation of Popillia japonica's genome with initial clues to its potential as an invasive pest.</title>
        <authorList>
            <person name="Cucini C."/>
            <person name="Boschi S."/>
            <person name="Funari R."/>
            <person name="Cardaioli E."/>
            <person name="Iannotti N."/>
            <person name="Marturano G."/>
            <person name="Paoli F."/>
            <person name="Bruttini M."/>
            <person name="Carapelli A."/>
            <person name="Frati F."/>
            <person name="Nardi F."/>
        </authorList>
    </citation>
    <scope>NUCLEOTIDE SEQUENCE [LARGE SCALE GENOMIC DNA]</scope>
    <source>
        <strain evidence="1">DMR45628</strain>
    </source>
</reference>
<comment type="caution">
    <text evidence="1">The sequence shown here is derived from an EMBL/GenBank/DDBJ whole genome shotgun (WGS) entry which is preliminary data.</text>
</comment>